<protein>
    <recommendedName>
        <fullName evidence="5">Tetratricopeptide repeat protein</fullName>
    </recommendedName>
</protein>
<keyword evidence="2" id="KW-0472">Membrane</keyword>
<gene>
    <name evidence="3" type="ORF">GCM10009119_03760</name>
</gene>
<feature type="repeat" description="TPR" evidence="1">
    <location>
        <begin position="133"/>
        <end position="166"/>
    </location>
</feature>
<keyword evidence="2" id="KW-0812">Transmembrane</keyword>
<keyword evidence="1" id="KW-0802">TPR repeat</keyword>
<name>A0ABP3Y7A0_9BACT</name>
<evidence type="ECO:0008006" key="5">
    <source>
        <dbReference type="Google" id="ProtNLM"/>
    </source>
</evidence>
<dbReference type="SUPFAM" id="SSF48452">
    <property type="entry name" value="TPR-like"/>
    <property type="match status" value="1"/>
</dbReference>
<reference evidence="4" key="1">
    <citation type="journal article" date="2019" name="Int. J. Syst. Evol. Microbiol.">
        <title>The Global Catalogue of Microorganisms (GCM) 10K type strain sequencing project: providing services to taxonomists for standard genome sequencing and annotation.</title>
        <authorList>
            <consortium name="The Broad Institute Genomics Platform"/>
            <consortium name="The Broad Institute Genome Sequencing Center for Infectious Disease"/>
            <person name="Wu L."/>
            <person name="Ma J."/>
        </authorList>
    </citation>
    <scope>NUCLEOTIDE SEQUENCE [LARGE SCALE GENOMIC DNA]</scope>
    <source>
        <strain evidence="4">JCM 16112</strain>
    </source>
</reference>
<evidence type="ECO:0000256" key="1">
    <source>
        <dbReference type="PROSITE-ProRule" id="PRU00339"/>
    </source>
</evidence>
<dbReference type="InterPro" id="IPR011990">
    <property type="entry name" value="TPR-like_helical_dom_sf"/>
</dbReference>
<evidence type="ECO:0000313" key="4">
    <source>
        <dbReference type="Proteomes" id="UP001500469"/>
    </source>
</evidence>
<dbReference type="PROSITE" id="PS50005">
    <property type="entry name" value="TPR"/>
    <property type="match status" value="1"/>
</dbReference>
<proteinExistence type="predicted"/>
<dbReference type="Proteomes" id="UP001500469">
    <property type="component" value="Unassembled WGS sequence"/>
</dbReference>
<feature type="transmembrane region" description="Helical" evidence="2">
    <location>
        <begin position="84"/>
        <end position="105"/>
    </location>
</feature>
<evidence type="ECO:0000256" key="2">
    <source>
        <dbReference type="SAM" id="Phobius"/>
    </source>
</evidence>
<dbReference type="InterPro" id="IPR019734">
    <property type="entry name" value="TPR_rpt"/>
</dbReference>
<comment type="caution">
    <text evidence="3">The sequence shown here is derived from an EMBL/GenBank/DDBJ whole genome shotgun (WGS) entry which is preliminary data.</text>
</comment>
<dbReference type="Gene3D" id="1.25.40.10">
    <property type="entry name" value="Tetratricopeptide repeat domain"/>
    <property type="match status" value="1"/>
</dbReference>
<keyword evidence="2" id="KW-1133">Transmembrane helix</keyword>
<sequence>MDKFHSQEEFELIEAYLNGSFDSQKQEEVRQRISSDEGFAARVREFSEFQLGVERAALSSRLDSFHAEITDERDATPTRKLNTFQLWSIVASYFLIITAGIWWIMEKENPGERLYHAYFVSDPGLVTSMSGEGNYEFDRGMVDYKSGDYSKSLQFWQPLLQQDPHNDTLLYFIALDHLQLENLAEAKELLEQVTMTKESQFSREANWYLGLAMVKEGKFEKAIPYLVASEREEAKSLITELDQ</sequence>
<keyword evidence="4" id="KW-1185">Reference proteome</keyword>
<dbReference type="RefSeq" id="WP_343848105.1">
    <property type="nucleotide sequence ID" value="NZ_BAAAFI010000002.1"/>
</dbReference>
<accession>A0ABP3Y7A0</accession>
<dbReference type="EMBL" id="BAAAFI010000002">
    <property type="protein sequence ID" value="GAA0877408.1"/>
    <property type="molecule type" value="Genomic_DNA"/>
</dbReference>
<evidence type="ECO:0000313" key="3">
    <source>
        <dbReference type="EMBL" id="GAA0877408.1"/>
    </source>
</evidence>
<organism evidence="3 4">
    <name type="scientific">Algoriphagus jejuensis</name>
    <dbReference type="NCBI Taxonomy" id="419934"/>
    <lineage>
        <taxon>Bacteria</taxon>
        <taxon>Pseudomonadati</taxon>
        <taxon>Bacteroidota</taxon>
        <taxon>Cytophagia</taxon>
        <taxon>Cytophagales</taxon>
        <taxon>Cyclobacteriaceae</taxon>
        <taxon>Algoriphagus</taxon>
    </lineage>
</organism>